<dbReference type="Gene3D" id="1.20.1580.10">
    <property type="entry name" value="ABC transporter ATPase like domain"/>
    <property type="match status" value="3"/>
</dbReference>
<dbReference type="GO" id="GO:0006289">
    <property type="term" value="P:nucleotide-excision repair"/>
    <property type="evidence" value="ECO:0007669"/>
    <property type="project" value="InterPro"/>
</dbReference>
<evidence type="ECO:0000256" key="5">
    <source>
        <dbReference type="ARBA" id="ARBA00022741"/>
    </source>
</evidence>
<dbReference type="GO" id="GO:0005524">
    <property type="term" value="F:ATP binding"/>
    <property type="evidence" value="ECO:0007669"/>
    <property type="project" value="UniProtKB-KW"/>
</dbReference>
<evidence type="ECO:0000256" key="1">
    <source>
        <dbReference type="ARBA" id="ARBA00004496"/>
    </source>
</evidence>
<evidence type="ECO:0000256" key="15">
    <source>
        <dbReference type="ARBA" id="ARBA00039316"/>
    </source>
</evidence>
<dbReference type="InterPro" id="IPR041102">
    <property type="entry name" value="UvrA_inter"/>
</dbReference>
<dbReference type="AlphaFoldDB" id="A0A364YBU6"/>
<dbReference type="Pfam" id="PF17755">
    <property type="entry name" value="UvrA_DNA-bind"/>
    <property type="match status" value="1"/>
</dbReference>
<dbReference type="GO" id="GO:0003677">
    <property type="term" value="F:DNA binding"/>
    <property type="evidence" value="ECO:0007669"/>
    <property type="project" value="UniProtKB-KW"/>
</dbReference>
<name>A0A364YBU6_9BACT</name>
<keyword evidence="13" id="KW-0234">DNA repair</keyword>
<keyword evidence="10" id="KW-0067">ATP-binding</keyword>
<keyword evidence="8" id="KW-0863">Zinc-finger</keyword>
<dbReference type="PROSITE" id="PS50893">
    <property type="entry name" value="ABC_TRANSPORTER_2"/>
    <property type="match status" value="2"/>
</dbReference>
<proteinExistence type="inferred from homology"/>
<evidence type="ECO:0000256" key="2">
    <source>
        <dbReference type="ARBA" id="ARBA00022490"/>
    </source>
</evidence>
<dbReference type="InterPro" id="IPR017871">
    <property type="entry name" value="ABC_transporter-like_CS"/>
</dbReference>
<keyword evidence="6" id="KW-0227">DNA damage</keyword>
<evidence type="ECO:0000259" key="17">
    <source>
        <dbReference type="PROSITE" id="PS50893"/>
    </source>
</evidence>
<sequence length="946" mass="105732">MSKALSKTDAHLDELDPKEYIIIKRARVNNLKNLSVAIPRNKLVVVTGLSGSGKSSLAFDTLFAEGQRMYVESLSSYARQFLGRMEKPEVDYIRGVSPAIAIEQKVNTRNPRSTVGTTTEIYDYLKLLFARIGKTYSPVSGKEVKRDTVTSVVDAINKFPTGMRVMVACPLHVKKGRKIADELNLLLSKGFARILINGVVQFIEELVGTETEGTKKKKALKIEGEIEILIDRTSVDAADENTIFRLSDSIQTAFFEGEGDCVIYPEGHAKMNFTDRFELDGMKFTEPSVNFFSFNNPYGACQTCEGFGKILGIDEDLVIPDKSLSVYEGAIAPWRTETMSEWLKPLLKNGIKFDFPIHRPYNELTRAQQELLWTGNTHFEGINDFFKYLESKMHKIQYRVMLSRYRGRTNCPDCRGTRLRKDAQYVKIVDTSITDLVLMPIEEGLVFFEKLKLPEYDRKVSDRILTEIKSRLEYLEKVGLGYLTLNRITSTLSGGEYQRIKLATSLGSALVGSMYILDEPSIGLHPKDTDRMVSVLKTLRDLGNSVIVVEHEEEIMRAADQIIDIGPDAGSHGGELVFQGTLNDMNGKVASHTTDYLSGREEIALPKMRRRWKDSITVVGARENNLKNLTVKFPLGVLTVITGVSGSGKSTLIKKILYPAVGRLNGSVAEAPGRFDKLEGDFAKITQVEFVDQNPIGKSSRSNPISYVKAYDAIRNLYAEQPLAKQRGYKPSHFSFNVEGGRCETCEGEGEIKVEMQFMADIYLKCESCHGKRFKQEILEIEFNGKNIADILDMTVEEGMDFFKDKKTIFDKILPLNDVGLGYVKLGQSSNSLSGGEAQRVKLASFLGKNSAEGNILFIFDEPTTGLHFHDISKLLKAINALVDQGHSVMVIEHNLEVIKCADWIIDLGPDGGEKKGGTLMFEGTPEEMVKKGKGYTAEFLRKKLT</sequence>
<comment type="subcellular location">
    <subcellularLocation>
        <location evidence="1">Cytoplasm</location>
    </subcellularLocation>
</comment>
<evidence type="ECO:0000313" key="19">
    <source>
        <dbReference type="Proteomes" id="UP000251889"/>
    </source>
</evidence>
<dbReference type="OrthoDB" id="9809851at2"/>
<evidence type="ECO:0000256" key="7">
    <source>
        <dbReference type="ARBA" id="ARBA00022769"/>
    </source>
</evidence>
<dbReference type="InterPro" id="IPR004602">
    <property type="entry name" value="UvrA"/>
</dbReference>
<evidence type="ECO:0000256" key="10">
    <source>
        <dbReference type="ARBA" id="ARBA00022840"/>
    </source>
</evidence>
<keyword evidence="3" id="KW-0479">Metal-binding</keyword>
<evidence type="ECO:0000256" key="4">
    <source>
        <dbReference type="ARBA" id="ARBA00022737"/>
    </source>
</evidence>
<evidence type="ECO:0000256" key="16">
    <source>
        <dbReference type="ARBA" id="ARBA00042156"/>
    </source>
</evidence>
<dbReference type="GO" id="GO:0016887">
    <property type="term" value="F:ATP hydrolysis activity"/>
    <property type="evidence" value="ECO:0007669"/>
    <property type="project" value="InterPro"/>
</dbReference>
<evidence type="ECO:0000256" key="8">
    <source>
        <dbReference type="ARBA" id="ARBA00022771"/>
    </source>
</evidence>
<accession>A0A364YBU6</accession>
<evidence type="ECO:0000256" key="13">
    <source>
        <dbReference type="ARBA" id="ARBA00023204"/>
    </source>
</evidence>
<dbReference type="NCBIfam" id="TIGR00630">
    <property type="entry name" value="uvra"/>
    <property type="match status" value="1"/>
</dbReference>
<dbReference type="GO" id="GO:0004518">
    <property type="term" value="F:nuclease activity"/>
    <property type="evidence" value="ECO:0007669"/>
    <property type="project" value="UniProtKB-KW"/>
</dbReference>
<evidence type="ECO:0000256" key="14">
    <source>
        <dbReference type="ARBA" id="ARBA00038000"/>
    </source>
</evidence>
<keyword evidence="19" id="KW-1185">Reference proteome</keyword>
<reference evidence="18 19" key="1">
    <citation type="submission" date="2018-06" db="EMBL/GenBank/DDBJ databases">
        <title>Chryseolinea flavus sp. nov., a member of the phylum Bacteroidetes isolated from soil.</title>
        <authorList>
            <person name="Li Y."/>
            <person name="Wang J."/>
        </authorList>
    </citation>
    <scope>NUCLEOTIDE SEQUENCE [LARGE SCALE GENOMIC DNA]</scope>
    <source>
        <strain evidence="18 19">SDU1-6</strain>
    </source>
</reference>
<keyword evidence="9" id="KW-0862">Zinc</keyword>
<dbReference type="GO" id="GO:0005737">
    <property type="term" value="C:cytoplasm"/>
    <property type="evidence" value="ECO:0007669"/>
    <property type="project" value="UniProtKB-SubCell"/>
</dbReference>
<dbReference type="Gene3D" id="3.40.50.300">
    <property type="entry name" value="P-loop containing nucleotide triphosphate hydrolases"/>
    <property type="match status" value="3"/>
</dbReference>
<keyword evidence="7" id="KW-0228">DNA excision</keyword>
<evidence type="ECO:0000256" key="9">
    <source>
        <dbReference type="ARBA" id="ARBA00022833"/>
    </source>
</evidence>
<dbReference type="PROSITE" id="PS00211">
    <property type="entry name" value="ABC_TRANSPORTER_1"/>
    <property type="match status" value="1"/>
</dbReference>
<evidence type="ECO:0000256" key="6">
    <source>
        <dbReference type="ARBA" id="ARBA00022763"/>
    </source>
</evidence>
<comment type="caution">
    <text evidence="18">The sequence shown here is derived from an EMBL/GenBank/DDBJ whole genome shotgun (WGS) entry which is preliminary data.</text>
</comment>
<evidence type="ECO:0000313" key="18">
    <source>
        <dbReference type="EMBL" id="RAW03238.1"/>
    </source>
</evidence>
<dbReference type="GO" id="GO:0008270">
    <property type="term" value="F:zinc ion binding"/>
    <property type="evidence" value="ECO:0007669"/>
    <property type="project" value="UniProtKB-KW"/>
</dbReference>
<dbReference type="EMBL" id="QMFY01000001">
    <property type="protein sequence ID" value="RAW03238.1"/>
    <property type="molecule type" value="Genomic_DNA"/>
</dbReference>
<dbReference type="GO" id="GO:0009380">
    <property type="term" value="C:excinuclease repair complex"/>
    <property type="evidence" value="ECO:0007669"/>
    <property type="project" value="InterPro"/>
</dbReference>
<protein>
    <recommendedName>
        <fullName evidence="15">UvrABC system protein A</fullName>
    </recommendedName>
    <alternativeName>
        <fullName evidence="16">Excinuclease ABC subunit A</fullName>
    </alternativeName>
</protein>
<keyword evidence="12" id="KW-0238">DNA-binding</keyword>
<dbReference type="RefSeq" id="WP_112745453.1">
    <property type="nucleotide sequence ID" value="NZ_QMFY01000001.1"/>
</dbReference>
<dbReference type="Proteomes" id="UP000251889">
    <property type="component" value="Unassembled WGS sequence"/>
</dbReference>
<keyword evidence="11" id="KW-0267">Excision nuclease</keyword>
<dbReference type="PANTHER" id="PTHR43152">
    <property type="entry name" value="UVRABC SYSTEM PROTEIN A"/>
    <property type="match status" value="1"/>
</dbReference>
<evidence type="ECO:0000256" key="12">
    <source>
        <dbReference type="ARBA" id="ARBA00023125"/>
    </source>
</evidence>
<evidence type="ECO:0000256" key="11">
    <source>
        <dbReference type="ARBA" id="ARBA00022881"/>
    </source>
</evidence>
<feature type="domain" description="ABC transporter" evidence="17">
    <location>
        <begin position="263"/>
        <end position="598"/>
    </location>
</feature>
<comment type="similarity">
    <text evidence="14">Belongs to the ABC transporter superfamily. UvrA family.</text>
</comment>
<evidence type="ECO:0000256" key="3">
    <source>
        <dbReference type="ARBA" id="ARBA00022723"/>
    </source>
</evidence>
<dbReference type="SUPFAM" id="SSF52540">
    <property type="entry name" value="P-loop containing nucleoside triphosphate hydrolases"/>
    <property type="match status" value="2"/>
</dbReference>
<dbReference type="Gene3D" id="1.10.8.280">
    <property type="entry name" value="ABC transporter ATPase domain-like"/>
    <property type="match status" value="1"/>
</dbReference>
<dbReference type="InterPro" id="IPR027417">
    <property type="entry name" value="P-loop_NTPase"/>
</dbReference>
<organism evidence="18 19">
    <name type="scientific">Pseudochryseolinea flava</name>
    <dbReference type="NCBI Taxonomy" id="2059302"/>
    <lineage>
        <taxon>Bacteria</taxon>
        <taxon>Pseudomonadati</taxon>
        <taxon>Bacteroidota</taxon>
        <taxon>Cytophagia</taxon>
        <taxon>Cytophagales</taxon>
        <taxon>Fulvivirgaceae</taxon>
        <taxon>Pseudochryseolinea</taxon>
    </lineage>
</organism>
<dbReference type="PANTHER" id="PTHR43152:SF3">
    <property type="entry name" value="UVRABC SYSTEM PROTEIN A"/>
    <property type="match status" value="1"/>
</dbReference>
<keyword evidence="5" id="KW-0547">Nucleotide-binding</keyword>
<dbReference type="InterPro" id="IPR041552">
    <property type="entry name" value="UvrA_DNA-bd"/>
</dbReference>
<dbReference type="Gene3D" id="3.30.190.20">
    <property type="match status" value="1"/>
</dbReference>
<keyword evidence="2" id="KW-0963">Cytoplasm</keyword>
<dbReference type="InterPro" id="IPR003439">
    <property type="entry name" value="ABC_transporter-like_ATP-bd"/>
</dbReference>
<gene>
    <name evidence="18" type="primary">uvrA</name>
    <name evidence="18" type="ORF">DQQ10_03895</name>
</gene>
<keyword evidence="4" id="KW-0677">Repeat</keyword>
<dbReference type="Pfam" id="PF17760">
    <property type="entry name" value="UvrA_inter"/>
    <property type="match status" value="1"/>
</dbReference>
<feature type="domain" description="ABC transporter" evidence="17">
    <location>
        <begin position="610"/>
        <end position="942"/>
    </location>
</feature>